<dbReference type="InterPro" id="IPR016036">
    <property type="entry name" value="Malonyl_transacylase_ACP-bd"/>
</dbReference>
<dbReference type="Pfam" id="PF00698">
    <property type="entry name" value="Acyl_transf_1"/>
    <property type="match status" value="1"/>
</dbReference>
<feature type="domain" description="Malonyl-CoA:ACP transacylase (MAT)" evidence="6">
    <location>
        <begin position="6"/>
        <end position="292"/>
    </location>
</feature>
<feature type="active site" evidence="5">
    <location>
        <position position="196"/>
    </location>
</feature>
<evidence type="ECO:0000256" key="2">
    <source>
        <dbReference type="ARBA" id="ARBA00023315"/>
    </source>
</evidence>
<proteinExistence type="inferred from homology"/>
<dbReference type="SUPFAM" id="SSF55048">
    <property type="entry name" value="Probable ACP-binding domain of malonyl-CoA ACP transacylase"/>
    <property type="match status" value="1"/>
</dbReference>
<dbReference type="AlphaFoldDB" id="A0A1M5AYK4"/>
<protein>
    <recommendedName>
        <fullName evidence="4">Malonyl CoA-acyl carrier protein transacylase</fullName>
        <ecNumber evidence="4">2.3.1.39</ecNumber>
    </recommendedName>
</protein>
<keyword evidence="1 4" id="KW-0808">Transferase</keyword>
<evidence type="ECO:0000313" key="7">
    <source>
        <dbReference type="EMBL" id="SHF35299.1"/>
    </source>
</evidence>
<organism evidence="7 8">
    <name type="scientific">Caloramator proteoclasticus DSM 10124</name>
    <dbReference type="NCBI Taxonomy" id="1121262"/>
    <lineage>
        <taxon>Bacteria</taxon>
        <taxon>Bacillati</taxon>
        <taxon>Bacillota</taxon>
        <taxon>Clostridia</taxon>
        <taxon>Eubacteriales</taxon>
        <taxon>Clostridiaceae</taxon>
        <taxon>Caloramator</taxon>
    </lineage>
</organism>
<dbReference type="NCBIfam" id="TIGR00128">
    <property type="entry name" value="fabD"/>
    <property type="match status" value="1"/>
</dbReference>
<dbReference type="Gene3D" id="3.30.70.250">
    <property type="entry name" value="Malonyl-CoA ACP transacylase, ACP-binding"/>
    <property type="match status" value="1"/>
</dbReference>
<comment type="similarity">
    <text evidence="4">Belongs to the fabD family.</text>
</comment>
<evidence type="ECO:0000313" key="8">
    <source>
        <dbReference type="Proteomes" id="UP000184423"/>
    </source>
</evidence>
<dbReference type="GO" id="GO:0004314">
    <property type="term" value="F:[acyl-carrier-protein] S-malonyltransferase activity"/>
    <property type="evidence" value="ECO:0007669"/>
    <property type="project" value="UniProtKB-EC"/>
</dbReference>
<dbReference type="InterPro" id="IPR024925">
    <property type="entry name" value="Malonyl_CoA-ACP_transAc"/>
</dbReference>
<feature type="active site" evidence="5">
    <location>
        <position position="88"/>
    </location>
</feature>
<dbReference type="InterPro" id="IPR016035">
    <property type="entry name" value="Acyl_Trfase/lysoPLipase"/>
</dbReference>
<dbReference type="EC" id="2.3.1.39" evidence="4"/>
<reference evidence="8" key="1">
    <citation type="submission" date="2016-11" db="EMBL/GenBank/DDBJ databases">
        <authorList>
            <person name="Varghese N."/>
            <person name="Submissions S."/>
        </authorList>
    </citation>
    <scope>NUCLEOTIDE SEQUENCE [LARGE SCALE GENOMIC DNA]</scope>
    <source>
        <strain evidence="8">DSM 10124</strain>
    </source>
</reference>
<dbReference type="SMART" id="SM00827">
    <property type="entry name" value="PKS_AT"/>
    <property type="match status" value="1"/>
</dbReference>
<accession>A0A1M5AYK4</accession>
<comment type="catalytic activity">
    <reaction evidence="3 4">
        <text>holo-[ACP] + malonyl-CoA = malonyl-[ACP] + CoA</text>
        <dbReference type="Rhea" id="RHEA:41792"/>
        <dbReference type="Rhea" id="RHEA-COMP:9623"/>
        <dbReference type="Rhea" id="RHEA-COMP:9685"/>
        <dbReference type="ChEBI" id="CHEBI:57287"/>
        <dbReference type="ChEBI" id="CHEBI:57384"/>
        <dbReference type="ChEBI" id="CHEBI:64479"/>
        <dbReference type="ChEBI" id="CHEBI:78449"/>
        <dbReference type="EC" id="2.3.1.39"/>
    </reaction>
</comment>
<dbReference type="GO" id="GO:0005829">
    <property type="term" value="C:cytosol"/>
    <property type="evidence" value="ECO:0007669"/>
    <property type="project" value="TreeGrafter"/>
</dbReference>
<dbReference type="PANTHER" id="PTHR42681">
    <property type="entry name" value="MALONYL-COA-ACYL CARRIER PROTEIN TRANSACYLASE, MITOCHONDRIAL"/>
    <property type="match status" value="1"/>
</dbReference>
<evidence type="ECO:0000256" key="5">
    <source>
        <dbReference type="PIRSR" id="PIRSR000446-1"/>
    </source>
</evidence>
<keyword evidence="8" id="KW-1185">Reference proteome</keyword>
<evidence type="ECO:0000256" key="4">
    <source>
        <dbReference type="PIRNR" id="PIRNR000446"/>
    </source>
</evidence>
<dbReference type="SUPFAM" id="SSF52151">
    <property type="entry name" value="FabD/lysophospholipase-like"/>
    <property type="match status" value="1"/>
</dbReference>
<name>A0A1M5AYK4_9CLOT</name>
<evidence type="ECO:0000259" key="6">
    <source>
        <dbReference type="SMART" id="SM00827"/>
    </source>
</evidence>
<dbReference type="InterPro" id="IPR004410">
    <property type="entry name" value="Malonyl_CoA-ACP_transAc_FabD"/>
</dbReference>
<dbReference type="InterPro" id="IPR001227">
    <property type="entry name" value="Ac_transferase_dom_sf"/>
</dbReference>
<dbReference type="PANTHER" id="PTHR42681:SF1">
    <property type="entry name" value="MALONYL-COA-ACYL CARRIER PROTEIN TRANSACYLASE, MITOCHONDRIAL"/>
    <property type="match status" value="1"/>
</dbReference>
<sequence>MKIAYLFSGQGSQYLNMGKELYELKEAREVFDRVNSSVDIDVAKLCFEEQENLNKTEYAQIAIFTVSMAALSVLKAKSIEVDAAIGLSLGEYSALCFAGSFTLEDGAKLVRKRGQIMGRCAEKVSGTMAAIVGLDENMIEDICKKAADAGFVRAANYNCPKQVVIAGEEDAVLKAMNIAEGLGAKAVKLNVSGAFHTDMLKDASEEFYSVLKEIDINLPKKKVITNLNGDYYKNDSDVREILKLQMISPVYFEKGVKKLIEDGYDTFIELGPSKVLSGFVKKIDRKLTTLNVEDIKSLEKTLQYIGGK</sequence>
<dbReference type="PIRSF" id="PIRSF000446">
    <property type="entry name" value="Mct"/>
    <property type="match status" value="1"/>
</dbReference>
<keyword evidence="2 4" id="KW-0012">Acyltransferase</keyword>
<dbReference type="FunFam" id="3.30.70.250:FF:000001">
    <property type="entry name" value="Malonyl CoA-acyl carrier protein transacylase"/>
    <property type="match status" value="1"/>
</dbReference>
<evidence type="ECO:0000256" key="1">
    <source>
        <dbReference type="ARBA" id="ARBA00022679"/>
    </source>
</evidence>
<dbReference type="EMBL" id="FQVG01000059">
    <property type="protein sequence ID" value="SHF35299.1"/>
    <property type="molecule type" value="Genomic_DNA"/>
</dbReference>
<dbReference type="GO" id="GO:0006633">
    <property type="term" value="P:fatty acid biosynthetic process"/>
    <property type="evidence" value="ECO:0007669"/>
    <property type="project" value="TreeGrafter"/>
</dbReference>
<evidence type="ECO:0000256" key="3">
    <source>
        <dbReference type="ARBA" id="ARBA00048462"/>
    </source>
</evidence>
<gene>
    <name evidence="7" type="ORF">SAMN02746091_02323</name>
</gene>
<dbReference type="Proteomes" id="UP000184423">
    <property type="component" value="Unassembled WGS sequence"/>
</dbReference>
<dbReference type="Gene3D" id="3.40.366.10">
    <property type="entry name" value="Malonyl-Coenzyme A Acyl Carrier Protein, domain 2"/>
    <property type="match status" value="1"/>
</dbReference>
<dbReference type="RefSeq" id="WP_073249853.1">
    <property type="nucleotide sequence ID" value="NZ_FQVG01000059.1"/>
</dbReference>
<dbReference type="InterPro" id="IPR050858">
    <property type="entry name" value="Mal-CoA-ACP_Trans/PKS_FabD"/>
</dbReference>
<dbReference type="InterPro" id="IPR014043">
    <property type="entry name" value="Acyl_transferase_dom"/>
</dbReference>